<dbReference type="AlphaFoldDB" id="A0A9W7KR50"/>
<name>A0A9W7KR50_9PROT</name>
<comment type="caution">
    <text evidence="1">The sequence shown here is derived from an EMBL/GenBank/DDBJ whole genome shotgun (WGS) entry which is preliminary data.</text>
</comment>
<reference evidence="1 2" key="1">
    <citation type="submission" date="2018-07" db="EMBL/GenBank/DDBJ databases">
        <title>Genome sequence of Azospirillum sp. ATCC 49961.</title>
        <authorList>
            <person name="Sant'Anna F.H."/>
            <person name="Baldani J.I."/>
            <person name="Zilli J.E."/>
            <person name="Reis V.M."/>
            <person name="Hartmann A."/>
            <person name="Cruz L."/>
            <person name="de Souza E.M."/>
            <person name="de Oliveira Pedrosa F."/>
            <person name="Passaglia L.M.P."/>
        </authorList>
    </citation>
    <scope>NUCLEOTIDE SEQUENCE [LARGE SCALE GENOMIC DNA]</scope>
    <source>
        <strain evidence="1 2">ATCC 49961</strain>
    </source>
</reference>
<dbReference type="Pfam" id="PF10123">
    <property type="entry name" value="Mu-like_Pro"/>
    <property type="match status" value="1"/>
</dbReference>
<organism evidence="1 2">
    <name type="scientific">Roseomonas genomospecies 6</name>
    <dbReference type="NCBI Taxonomy" id="214106"/>
    <lineage>
        <taxon>Bacteria</taxon>
        <taxon>Pseudomonadati</taxon>
        <taxon>Pseudomonadota</taxon>
        <taxon>Alphaproteobacteria</taxon>
        <taxon>Acetobacterales</taxon>
        <taxon>Roseomonadaceae</taxon>
        <taxon>Roseomonas</taxon>
    </lineage>
</organism>
<dbReference type="PIRSF" id="PIRSF016624">
    <property type="entry name" value="Mu_prophg_I"/>
    <property type="match status" value="1"/>
</dbReference>
<keyword evidence="2" id="KW-1185">Reference proteome</keyword>
<evidence type="ECO:0000313" key="1">
    <source>
        <dbReference type="EMBL" id="KAA0678081.1"/>
    </source>
</evidence>
<evidence type="ECO:0000313" key="2">
    <source>
        <dbReference type="Proteomes" id="UP000480854"/>
    </source>
</evidence>
<gene>
    <name evidence="1" type="ORF">DS843_21090</name>
</gene>
<proteinExistence type="predicted"/>
<dbReference type="OrthoDB" id="7306769at2"/>
<accession>A0A9W7KR50</accession>
<evidence type="ECO:0008006" key="3">
    <source>
        <dbReference type="Google" id="ProtNLM"/>
    </source>
</evidence>
<dbReference type="InterPro" id="IPR012106">
    <property type="entry name" value="Phage_Mu_Gp1"/>
</dbReference>
<protein>
    <recommendedName>
        <fullName evidence="3">Mu-like prophage I protein</fullName>
    </recommendedName>
</protein>
<dbReference type="Proteomes" id="UP000480854">
    <property type="component" value="Unassembled WGS sequence"/>
</dbReference>
<dbReference type="EMBL" id="QOKW01000019">
    <property type="protein sequence ID" value="KAA0678081.1"/>
    <property type="molecule type" value="Genomic_DNA"/>
</dbReference>
<sequence length="393" mass="39089">MGGMKTLRPFLPDLDAGALVALASSSDVAVCAATLTDLSPVDGQAPEWVQLLPAGTFAPNDGRAPWSMKDPAAVIAASMAAAPKGLLAIDYDHAADLAAPKGGAAPAAGWITTLDARPDGIWAKVEWTPAGAKAIAAREYRFISPSFLHGKGDRAVTRIIGAGLVNRPALSQLSALASSQGDTMDPVLKAVLDALGCPPNADQATALAAVATLKAGTAPAALCSAVGVAADATPDQIVASVKTLKAAADGVKAIAAAAGLGADATADQIAASVKTLKTNATAATLLETQVTALAAKVQALEGDKLGAEVDKVIAEGKFVPAQRADLLALAAADKAAFDRLTANAVPVLKAGEQGGVKPAPGELSAEDKAVCAAMGLSAEDFKKSLAAQSGKEG</sequence>